<evidence type="ECO:0000313" key="3">
    <source>
        <dbReference type="EMBL" id="SFB73360.1"/>
    </source>
</evidence>
<dbReference type="OrthoDB" id="7835227at2"/>
<dbReference type="SMART" id="SM00450">
    <property type="entry name" value="RHOD"/>
    <property type="match status" value="1"/>
</dbReference>
<sequence length="196" mass="21782">MREFPRAFNALLAISVAVPALAEERMAVPEKKQTKAGLYLTAQAAADMLQDSDVVLLDVRSRPEVTFVGIAERVDVHIPFMVMPSSLHYDAEAQGYRLEANEDFEFDFLNYAEERGLSDEAQIVIMCRSGTRSAKAANVLYDLGYEHVYSVIDGFEGDTSKDGPAAGHRTVNGWKNAGLAWTYSIRPEQAYPPDRM</sequence>
<dbReference type="Proteomes" id="UP000198728">
    <property type="component" value="Unassembled WGS sequence"/>
</dbReference>
<reference evidence="3 4" key="1">
    <citation type="submission" date="2016-10" db="EMBL/GenBank/DDBJ databases">
        <authorList>
            <person name="de Groot N.N."/>
        </authorList>
    </citation>
    <scope>NUCLEOTIDE SEQUENCE [LARGE SCALE GENOMIC DNA]</scope>
    <source>
        <strain evidence="3 4">DSM 19548</strain>
    </source>
</reference>
<dbReference type="PROSITE" id="PS50206">
    <property type="entry name" value="RHODANESE_3"/>
    <property type="match status" value="1"/>
</dbReference>
<proteinExistence type="predicted"/>
<dbReference type="InterPro" id="IPR001763">
    <property type="entry name" value="Rhodanese-like_dom"/>
</dbReference>
<dbReference type="STRING" id="441112.SAMN04488094_101184"/>
<keyword evidence="4" id="KW-1185">Reference proteome</keyword>
<dbReference type="EMBL" id="FOLG01000001">
    <property type="protein sequence ID" value="SFB73360.1"/>
    <property type="molecule type" value="Genomic_DNA"/>
</dbReference>
<dbReference type="GO" id="GO:0004792">
    <property type="term" value="F:thiosulfate-cyanide sulfurtransferase activity"/>
    <property type="evidence" value="ECO:0007669"/>
    <property type="project" value="TreeGrafter"/>
</dbReference>
<feature type="domain" description="Rhodanese" evidence="2">
    <location>
        <begin position="50"/>
        <end position="167"/>
    </location>
</feature>
<keyword evidence="3" id="KW-0808">Transferase</keyword>
<accession>A0A1I1DKY0</accession>
<dbReference type="InterPro" id="IPR036873">
    <property type="entry name" value="Rhodanese-like_dom_sf"/>
</dbReference>
<feature type="chain" id="PRO_5011755712" evidence="1">
    <location>
        <begin position="23"/>
        <end position="196"/>
    </location>
</feature>
<dbReference type="PANTHER" id="PTHR44086">
    <property type="entry name" value="THIOSULFATE SULFURTRANSFERASE RDL2, MITOCHONDRIAL-RELATED"/>
    <property type="match status" value="1"/>
</dbReference>
<dbReference type="Gene3D" id="3.40.250.10">
    <property type="entry name" value="Rhodanese-like domain"/>
    <property type="match status" value="1"/>
</dbReference>
<dbReference type="SUPFAM" id="SSF52821">
    <property type="entry name" value="Rhodanese/Cell cycle control phosphatase"/>
    <property type="match status" value="1"/>
</dbReference>
<evidence type="ECO:0000256" key="1">
    <source>
        <dbReference type="SAM" id="SignalP"/>
    </source>
</evidence>
<feature type="signal peptide" evidence="1">
    <location>
        <begin position="1"/>
        <end position="22"/>
    </location>
</feature>
<dbReference type="PANTHER" id="PTHR44086:SF10">
    <property type="entry name" value="THIOSULFATE SULFURTRANSFERASE_RHODANESE-LIKE DOMAIN-CONTAINING PROTEIN 3"/>
    <property type="match status" value="1"/>
</dbReference>
<organism evidence="3 4">
    <name type="scientific">Tropicimonas isoalkanivorans</name>
    <dbReference type="NCBI Taxonomy" id="441112"/>
    <lineage>
        <taxon>Bacteria</taxon>
        <taxon>Pseudomonadati</taxon>
        <taxon>Pseudomonadota</taxon>
        <taxon>Alphaproteobacteria</taxon>
        <taxon>Rhodobacterales</taxon>
        <taxon>Roseobacteraceae</taxon>
        <taxon>Tropicimonas</taxon>
    </lineage>
</organism>
<protein>
    <submittedName>
        <fullName evidence="3">Rhodanese-related sulfurtransferase</fullName>
    </submittedName>
</protein>
<gene>
    <name evidence="3" type="ORF">SAMN04488094_101184</name>
</gene>
<evidence type="ECO:0000259" key="2">
    <source>
        <dbReference type="PROSITE" id="PS50206"/>
    </source>
</evidence>
<dbReference type="AlphaFoldDB" id="A0A1I1DKY0"/>
<dbReference type="Pfam" id="PF00581">
    <property type="entry name" value="Rhodanese"/>
    <property type="match status" value="1"/>
</dbReference>
<evidence type="ECO:0000313" key="4">
    <source>
        <dbReference type="Proteomes" id="UP000198728"/>
    </source>
</evidence>
<dbReference type="RefSeq" id="WP_093358557.1">
    <property type="nucleotide sequence ID" value="NZ_FOLG01000001.1"/>
</dbReference>
<keyword evidence="1" id="KW-0732">Signal</keyword>
<name>A0A1I1DKY0_9RHOB</name>